<sequence length="51" mass="5925">MKKNKDKPSKVKESKPRANKYEEKVSFDGTFDELLNLSVQPKKEKRIDGKS</sequence>
<accession>A0ABT4KXD5</accession>
<gene>
    <name evidence="2" type="ORF">O0931_09335</name>
</gene>
<dbReference type="RefSeq" id="WP_269415290.1">
    <property type="nucleotide sequence ID" value="NZ_JAPWGL010000002.1"/>
</dbReference>
<reference evidence="2" key="1">
    <citation type="submission" date="2022-12" db="EMBL/GenBank/DDBJ databases">
        <title>Genome sequence of SJ11.</title>
        <authorList>
            <person name="Woo H."/>
        </authorList>
    </citation>
    <scope>NUCLEOTIDE SEQUENCE</scope>
    <source>
        <strain evidence="2">SJ11</strain>
    </source>
</reference>
<proteinExistence type="predicted"/>
<dbReference type="EMBL" id="JAPWGL010000002">
    <property type="protein sequence ID" value="MCZ4223499.1"/>
    <property type="molecule type" value="Genomic_DNA"/>
</dbReference>
<comment type="caution">
    <text evidence="2">The sequence shown here is derived from an EMBL/GenBank/DDBJ whole genome shotgun (WGS) entry which is preliminary data.</text>
</comment>
<name>A0ABT4KXD5_9SPHI</name>
<organism evidence="2 3">
    <name type="scientific">Pedobacter rhodius</name>
    <dbReference type="NCBI Taxonomy" id="3004098"/>
    <lineage>
        <taxon>Bacteria</taxon>
        <taxon>Pseudomonadati</taxon>
        <taxon>Bacteroidota</taxon>
        <taxon>Sphingobacteriia</taxon>
        <taxon>Sphingobacteriales</taxon>
        <taxon>Sphingobacteriaceae</taxon>
        <taxon>Pedobacter</taxon>
    </lineage>
</organism>
<evidence type="ECO:0000313" key="2">
    <source>
        <dbReference type="EMBL" id="MCZ4223499.1"/>
    </source>
</evidence>
<evidence type="ECO:0000313" key="3">
    <source>
        <dbReference type="Proteomes" id="UP001144341"/>
    </source>
</evidence>
<dbReference type="Proteomes" id="UP001144341">
    <property type="component" value="Unassembled WGS sequence"/>
</dbReference>
<feature type="region of interest" description="Disordered" evidence="1">
    <location>
        <begin position="1"/>
        <end position="25"/>
    </location>
</feature>
<evidence type="ECO:0000256" key="1">
    <source>
        <dbReference type="SAM" id="MobiDB-lite"/>
    </source>
</evidence>
<keyword evidence="3" id="KW-1185">Reference proteome</keyword>
<protein>
    <submittedName>
        <fullName evidence="2">Uncharacterized protein</fullName>
    </submittedName>
</protein>